<organism evidence="2 4">
    <name type="scientific">Testudinibacter aquarius</name>
    <dbReference type="NCBI Taxonomy" id="1524974"/>
    <lineage>
        <taxon>Bacteria</taxon>
        <taxon>Pseudomonadati</taxon>
        <taxon>Pseudomonadota</taxon>
        <taxon>Gammaproteobacteria</taxon>
        <taxon>Pasteurellales</taxon>
        <taxon>Pasteurellaceae</taxon>
        <taxon>Testudinibacter</taxon>
    </lineage>
</organism>
<feature type="transmembrane region" description="Helical" evidence="1">
    <location>
        <begin position="38"/>
        <end position="59"/>
    </location>
</feature>
<protein>
    <recommendedName>
        <fullName evidence="6">YwiC-like protein</fullName>
    </recommendedName>
</protein>
<proteinExistence type="predicted"/>
<evidence type="ECO:0008006" key="6">
    <source>
        <dbReference type="Google" id="ProtNLM"/>
    </source>
</evidence>
<dbReference type="EMBL" id="VDGV01000074">
    <property type="protein sequence ID" value="TNG90981.1"/>
    <property type="molecule type" value="Genomic_DNA"/>
</dbReference>
<dbReference type="AlphaFoldDB" id="A0A4R3Y677"/>
<reference evidence="2 4" key="1">
    <citation type="submission" date="2019-03" db="EMBL/GenBank/DDBJ databases">
        <title>Genomic Encyclopedia of Type Strains, Phase IV (KMG-IV): sequencing the most valuable type-strain genomes for metagenomic binning, comparative biology and taxonomic classification.</title>
        <authorList>
            <person name="Goeker M."/>
        </authorList>
    </citation>
    <scope>NUCLEOTIDE SEQUENCE [LARGE SCALE GENOMIC DNA]</scope>
    <source>
        <strain evidence="2 4">DSM 28140</strain>
    </source>
</reference>
<dbReference type="RefSeq" id="WP_132966453.1">
    <property type="nucleotide sequence ID" value="NZ_LEKL01000063.1"/>
</dbReference>
<comment type="caution">
    <text evidence="2">The sequence shown here is derived from an EMBL/GenBank/DDBJ whole genome shotgun (WGS) entry which is preliminary data.</text>
</comment>
<keyword evidence="1" id="KW-0472">Membrane</keyword>
<keyword evidence="1" id="KW-0812">Transmembrane</keyword>
<accession>A0A4R3Y677</accession>
<dbReference type="EMBL" id="SMCP01000005">
    <property type="protein sequence ID" value="TCV87092.1"/>
    <property type="molecule type" value="Genomic_DNA"/>
</dbReference>
<evidence type="ECO:0000313" key="4">
    <source>
        <dbReference type="Proteomes" id="UP000294619"/>
    </source>
</evidence>
<feature type="transmembrane region" description="Helical" evidence="1">
    <location>
        <begin position="184"/>
        <end position="212"/>
    </location>
</feature>
<evidence type="ECO:0000313" key="3">
    <source>
        <dbReference type="EMBL" id="TNG90981.1"/>
    </source>
</evidence>
<name>A0A4R3Y677_9PAST</name>
<gene>
    <name evidence="2" type="ORF">EDC16_1059</name>
    <name evidence="3" type="ORF">FHQ21_08620</name>
</gene>
<keyword evidence="5" id="KW-1185">Reference proteome</keyword>
<evidence type="ECO:0000256" key="1">
    <source>
        <dbReference type="SAM" id="Phobius"/>
    </source>
</evidence>
<feature type="transmembrane region" description="Helical" evidence="1">
    <location>
        <begin position="12"/>
        <end position="32"/>
    </location>
</feature>
<feature type="transmembrane region" description="Helical" evidence="1">
    <location>
        <begin position="71"/>
        <end position="90"/>
    </location>
</feature>
<feature type="transmembrane region" description="Helical" evidence="1">
    <location>
        <begin position="126"/>
        <end position="149"/>
    </location>
</feature>
<feature type="transmembrane region" description="Helical" evidence="1">
    <location>
        <begin position="224"/>
        <end position="243"/>
    </location>
</feature>
<dbReference type="Proteomes" id="UP000305526">
    <property type="component" value="Unassembled WGS sequence"/>
</dbReference>
<evidence type="ECO:0000313" key="2">
    <source>
        <dbReference type="EMBL" id="TCV87092.1"/>
    </source>
</evidence>
<reference evidence="3 5" key="2">
    <citation type="submission" date="2019-05" db="EMBL/GenBank/DDBJ databases">
        <title>Pasteurellaceae isolates from reptiles.</title>
        <authorList>
            <person name="Bojesen A.M."/>
            <person name="Lund E."/>
        </authorList>
    </citation>
    <scope>NUCLEOTIDE SEQUENCE [LARGE SCALE GENOMIC DNA]</scope>
    <source>
        <strain evidence="3 5">ELNT2x</strain>
    </source>
</reference>
<feature type="transmembrane region" description="Helical" evidence="1">
    <location>
        <begin position="155"/>
        <end position="172"/>
    </location>
</feature>
<feature type="transmembrane region" description="Helical" evidence="1">
    <location>
        <begin position="96"/>
        <end position="114"/>
    </location>
</feature>
<keyword evidence="1" id="KW-1133">Transmembrane helix</keyword>
<dbReference type="Proteomes" id="UP000294619">
    <property type="component" value="Unassembled WGS sequence"/>
</dbReference>
<feature type="transmembrane region" description="Helical" evidence="1">
    <location>
        <begin position="250"/>
        <end position="272"/>
    </location>
</feature>
<evidence type="ECO:0000313" key="5">
    <source>
        <dbReference type="Proteomes" id="UP000305526"/>
    </source>
</evidence>
<sequence length="274" mass="30789">MSDQTDNKSRIVFLALLPVMVLLASETALFYLQQHLLSFVAIFSFAVLSCQLIIQVVFTQGEICNGQRFRLVKVNLWLALYWAGLLLLGTMAAKRYIPLALLIGAALLLLITVWQQPKEDIRLQRGILLFGTVCGILGMFCYVAILLNLPLQDGLIYSPFSQLLLGLIVANWQLRLSRNRLQGFLALLPRLMLLTLLLNAIYSVGILLALHVNLLLPTISSSAFAGYFALHLVLGILLFWLILKQKMLDLRWLSLLLLLTLCLPLLLMSAYLPR</sequence>